<proteinExistence type="predicted"/>
<reference evidence="4" key="1">
    <citation type="submission" date="2018-06" db="EMBL/GenBank/DDBJ databases">
        <authorList>
            <person name="Zhirakovskaya E."/>
        </authorList>
    </citation>
    <scope>NUCLEOTIDE SEQUENCE</scope>
</reference>
<dbReference type="PANTHER" id="PTHR45527:SF1">
    <property type="entry name" value="FATTY ACID SYNTHASE"/>
    <property type="match status" value="1"/>
</dbReference>
<organism evidence="4">
    <name type="scientific">hydrothermal vent metagenome</name>
    <dbReference type="NCBI Taxonomy" id="652676"/>
    <lineage>
        <taxon>unclassified sequences</taxon>
        <taxon>metagenomes</taxon>
        <taxon>ecological metagenomes</taxon>
    </lineage>
</organism>
<sequence>MARYRADGTIEYLGRIDQQVKIRGFRIEPGEIEAVLAEHEAVGETAVLAKPDSQGNKRLIAYAVTQPEQSATPLELRIFLKDRLPEYMVPAIVMLLDAMPLTPSGKINRRGLPEPDQSARAVEQEFIAPRTAVESIVAKVWAEILEVERVGVEDNFFDLGGHSLLATQVISRLKTSFKTNLPLRSLFESPTVEELADEIVALEKQPGQAEKIAAVLKKLGNMTPEQMKKLLQAGVPN</sequence>
<dbReference type="PROSITE" id="PS50075">
    <property type="entry name" value="CARRIER"/>
    <property type="match status" value="1"/>
</dbReference>
<dbReference type="EMBL" id="UOEU01000913">
    <property type="protein sequence ID" value="VAW42374.1"/>
    <property type="molecule type" value="Genomic_DNA"/>
</dbReference>
<dbReference type="SUPFAM" id="SSF47336">
    <property type="entry name" value="ACP-like"/>
    <property type="match status" value="1"/>
</dbReference>
<protein>
    <submittedName>
        <fullName evidence="4">Polyketide synthase modules and related proteins</fullName>
    </submittedName>
</protein>
<dbReference type="InterPro" id="IPR009081">
    <property type="entry name" value="PP-bd_ACP"/>
</dbReference>
<dbReference type="InterPro" id="IPR006162">
    <property type="entry name" value="Ppantetheine_attach_site"/>
</dbReference>
<dbReference type="GO" id="GO:0005829">
    <property type="term" value="C:cytosol"/>
    <property type="evidence" value="ECO:0007669"/>
    <property type="project" value="TreeGrafter"/>
</dbReference>
<dbReference type="FunFam" id="1.10.1200.10:FF:000005">
    <property type="entry name" value="Nonribosomal peptide synthetase 1"/>
    <property type="match status" value="1"/>
</dbReference>
<dbReference type="AlphaFoldDB" id="A0A3B0WFI0"/>
<dbReference type="SMART" id="SM00823">
    <property type="entry name" value="PKS_PP"/>
    <property type="match status" value="1"/>
</dbReference>
<gene>
    <name evidence="4" type="ORF">MNBD_CHLOROFLEXI01-5237</name>
</gene>
<dbReference type="GO" id="GO:0043041">
    <property type="term" value="P:amino acid activation for nonribosomal peptide biosynthetic process"/>
    <property type="evidence" value="ECO:0007669"/>
    <property type="project" value="TreeGrafter"/>
</dbReference>
<evidence type="ECO:0000259" key="3">
    <source>
        <dbReference type="PROSITE" id="PS50075"/>
    </source>
</evidence>
<dbReference type="Pfam" id="PF00550">
    <property type="entry name" value="PP-binding"/>
    <property type="match status" value="1"/>
</dbReference>
<evidence type="ECO:0000256" key="1">
    <source>
        <dbReference type="ARBA" id="ARBA00022450"/>
    </source>
</evidence>
<dbReference type="GO" id="GO:0031177">
    <property type="term" value="F:phosphopantetheine binding"/>
    <property type="evidence" value="ECO:0007669"/>
    <property type="project" value="InterPro"/>
</dbReference>
<dbReference type="GO" id="GO:0044550">
    <property type="term" value="P:secondary metabolite biosynthetic process"/>
    <property type="evidence" value="ECO:0007669"/>
    <property type="project" value="TreeGrafter"/>
</dbReference>
<dbReference type="Pfam" id="PF13193">
    <property type="entry name" value="AMP-binding_C"/>
    <property type="match status" value="1"/>
</dbReference>
<dbReference type="Gene3D" id="3.30.300.30">
    <property type="match status" value="1"/>
</dbReference>
<dbReference type="InterPro" id="IPR025110">
    <property type="entry name" value="AMP-bd_C"/>
</dbReference>
<dbReference type="PANTHER" id="PTHR45527">
    <property type="entry name" value="NONRIBOSOMAL PEPTIDE SYNTHETASE"/>
    <property type="match status" value="1"/>
</dbReference>
<dbReference type="SUPFAM" id="SSF56801">
    <property type="entry name" value="Acetyl-CoA synthetase-like"/>
    <property type="match status" value="1"/>
</dbReference>
<keyword evidence="1" id="KW-0596">Phosphopantetheine</keyword>
<feature type="domain" description="Carrier" evidence="3">
    <location>
        <begin position="128"/>
        <end position="203"/>
    </location>
</feature>
<name>A0A3B0WFI0_9ZZZZ</name>
<dbReference type="InterPro" id="IPR020806">
    <property type="entry name" value="PKS_PP-bd"/>
</dbReference>
<dbReference type="PROSITE" id="PS00012">
    <property type="entry name" value="PHOSPHOPANTETHEINE"/>
    <property type="match status" value="1"/>
</dbReference>
<dbReference type="Gene3D" id="3.40.50.1820">
    <property type="entry name" value="alpha/beta hydrolase"/>
    <property type="match status" value="1"/>
</dbReference>
<evidence type="ECO:0000313" key="4">
    <source>
        <dbReference type="EMBL" id="VAW42374.1"/>
    </source>
</evidence>
<dbReference type="InterPro" id="IPR036736">
    <property type="entry name" value="ACP-like_sf"/>
</dbReference>
<dbReference type="InterPro" id="IPR045851">
    <property type="entry name" value="AMP-bd_C_sf"/>
</dbReference>
<keyword evidence="2" id="KW-0597">Phosphoprotein</keyword>
<evidence type="ECO:0000256" key="2">
    <source>
        <dbReference type="ARBA" id="ARBA00022553"/>
    </source>
</evidence>
<dbReference type="InterPro" id="IPR029058">
    <property type="entry name" value="AB_hydrolase_fold"/>
</dbReference>
<accession>A0A3B0WFI0</accession>
<dbReference type="FunFam" id="3.30.300.30:FF:000010">
    <property type="entry name" value="Enterobactin synthetase component F"/>
    <property type="match status" value="1"/>
</dbReference>